<evidence type="ECO:0000256" key="3">
    <source>
        <dbReference type="SAM" id="MobiDB-lite"/>
    </source>
</evidence>
<protein>
    <recommendedName>
        <fullName evidence="5">ACB domain-containing protein</fullName>
    </recommendedName>
</protein>
<evidence type="ECO:0000313" key="7">
    <source>
        <dbReference type="Proteomes" id="UP000026961"/>
    </source>
</evidence>
<dbReference type="PANTHER" id="PTHR23310:SF105">
    <property type="entry name" value="ACYL-COA-BINDING DOMAIN-CONTAINING PROTEIN 5"/>
    <property type="match status" value="1"/>
</dbReference>
<dbReference type="HOGENOM" id="CLU_505658_0_0_1"/>
<dbReference type="Gene3D" id="1.20.80.10">
    <property type="match status" value="1"/>
</dbReference>
<reference evidence="6" key="1">
    <citation type="submission" date="2015-04" db="UniProtKB">
        <authorList>
            <consortium name="EnsemblPlants"/>
        </authorList>
    </citation>
    <scope>IDENTIFICATION</scope>
</reference>
<name>A0A0D9Z4H9_9ORYZ</name>
<sequence>MELFYELLLTAAASLLVAFLLARLLASAATASDPRPRAPDHAAVIAEEEEAVVVEEERIIEVDEVEVKSARARECVVSEGWVEVGRASSAEGKLECLPEEEEAPAKAARELVLDAVLEEREEEGQVGEERCDLAAAVAEVVGVKPHELGVEAAPGEVSDVTLEEGKVQDVGVEQHDLVAEAAPREALDTGLEKQGVPIIEAVEIKRQDDLGAEVAPSNVPEVEFEQQGVRIIEAIDVNQHHRVALAAPAEVVDAGLEERVQAIEAGSSGLTSETVPEEVLDELSEKQEEQVIEEKEHQLAAATAPVAIPGVALAETEELKEEQSSEKAVNVHEEVQSKDEAKCKLHLVDQQEGSASKVELVGRNTDNVEISHGSSSGDKMIAELTEEELTLQGVPADETQTDMEFGEWEGIERTEIEKRFGVAAAFASSDAGMAALSKLDSDVQLQLQGLLKVAIDGPCYDSTQPLTLRPSSRAKWAAWQKLGNMYPETAMERYMNLLSEAIPGWMGDNISGTKEHEAGDDAVGSVLTMTSNTINQHDSQGNEDNTGMYEGHLTSSPNPEKGTGADHNACI</sequence>
<dbReference type="STRING" id="40148.A0A0D9Z4H9"/>
<dbReference type="GO" id="GO:0006631">
    <property type="term" value="P:fatty acid metabolic process"/>
    <property type="evidence" value="ECO:0007669"/>
    <property type="project" value="TreeGrafter"/>
</dbReference>
<dbReference type="eggNOG" id="KOG0817">
    <property type="taxonomic scope" value="Eukaryota"/>
</dbReference>
<dbReference type="SUPFAM" id="SSF47027">
    <property type="entry name" value="Acyl-CoA binding protein"/>
    <property type="match status" value="1"/>
</dbReference>
<dbReference type="InterPro" id="IPR014352">
    <property type="entry name" value="FERM/acyl-CoA-bd_prot_sf"/>
</dbReference>
<feature type="chain" id="PRO_5002351849" description="ACB domain-containing protein" evidence="4">
    <location>
        <begin position="32"/>
        <end position="571"/>
    </location>
</feature>
<comment type="similarity">
    <text evidence="1">Belongs to the ACBP family.</text>
</comment>
<evidence type="ECO:0000313" key="6">
    <source>
        <dbReference type="EnsemblPlants" id="OGLUM03G09990.1"/>
    </source>
</evidence>
<keyword evidence="2" id="KW-0446">Lipid-binding</keyword>
<dbReference type="Pfam" id="PF00887">
    <property type="entry name" value="ACBP"/>
    <property type="match status" value="1"/>
</dbReference>
<feature type="compositionally biased region" description="Polar residues" evidence="3">
    <location>
        <begin position="535"/>
        <end position="545"/>
    </location>
</feature>
<feature type="region of interest" description="Disordered" evidence="3">
    <location>
        <begin position="535"/>
        <end position="571"/>
    </location>
</feature>
<feature type="domain" description="ACB" evidence="5">
    <location>
        <begin position="416"/>
        <end position="507"/>
    </location>
</feature>
<evidence type="ECO:0000259" key="5">
    <source>
        <dbReference type="PROSITE" id="PS51228"/>
    </source>
</evidence>
<dbReference type="Gramene" id="OGLUM03G09990.1">
    <property type="protein sequence ID" value="OGLUM03G09990.1"/>
    <property type="gene ID" value="OGLUM03G09990"/>
</dbReference>
<dbReference type="AlphaFoldDB" id="A0A0D9Z4H9"/>
<feature type="signal peptide" evidence="4">
    <location>
        <begin position="1"/>
        <end position="31"/>
    </location>
</feature>
<dbReference type="InterPro" id="IPR000582">
    <property type="entry name" value="Acyl-CoA-binding_protein"/>
</dbReference>
<reference evidence="6" key="2">
    <citation type="submission" date="2018-05" db="EMBL/GenBank/DDBJ databases">
        <title>OgluRS3 (Oryza glumaepatula Reference Sequence Version 3).</title>
        <authorList>
            <person name="Zhang J."/>
            <person name="Kudrna D."/>
            <person name="Lee S."/>
            <person name="Talag J."/>
            <person name="Welchert J."/>
            <person name="Wing R.A."/>
        </authorList>
    </citation>
    <scope>NUCLEOTIDE SEQUENCE [LARGE SCALE GENOMIC DNA]</scope>
</reference>
<evidence type="ECO:0000256" key="1">
    <source>
        <dbReference type="ARBA" id="ARBA00005567"/>
    </source>
</evidence>
<evidence type="ECO:0000256" key="4">
    <source>
        <dbReference type="SAM" id="SignalP"/>
    </source>
</evidence>
<dbReference type="PROSITE" id="PS51228">
    <property type="entry name" value="ACB_2"/>
    <property type="match status" value="1"/>
</dbReference>
<dbReference type="Proteomes" id="UP000026961">
    <property type="component" value="Chromosome 3"/>
</dbReference>
<proteinExistence type="inferred from homology"/>
<dbReference type="InterPro" id="IPR035984">
    <property type="entry name" value="Acyl-CoA-binding_sf"/>
</dbReference>
<organism evidence="6">
    <name type="scientific">Oryza glumipatula</name>
    <dbReference type="NCBI Taxonomy" id="40148"/>
    <lineage>
        <taxon>Eukaryota</taxon>
        <taxon>Viridiplantae</taxon>
        <taxon>Streptophyta</taxon>
        <taxon>Embryophyta</taxon>
        <taxon>Tracheophyta</taxon>
        <taxon>Spermatophyta</taxon>
        <taxon>Magnoliopsida</taxon>
        <taxon>Liliopsida</taxon>
        <taxon>Poales</taxon>
        <taxon>Poaceae</taxon>
        <taxon>BOP clade</taxon>
        <taxon>Oryzoideae</taxon>
        <taxon>Oryzeae</taxon>
        <taxon>Oryzinae</taxon>
        <taxon>Oryza</taxon>
    </lineage>
</organism>
<accession>A0A0D9Z4H9</accession>
<dbReference type="PANTHER" id="PTHR23310">
    <property type="entry name" value="ACYL-COA-BINDING PROTEIN, ACBP"/>
    <property type="match status" value="1"/>
</dbReference>
<keyword evidence="7" id="KW-1185">Reference proteome</keyword>
<dbReference type="GO" id="GO:0000062">
    <property type="term" value="F:fatty-acyl-CoA binding"/>
    <property type="evidence" value="ECO:0007669"/>
    <property type="project" value="InterPro"/>
</dbReference>
<evidence type="ECO:0000256" key="2">
    <source>
        <dbReference type="ARBA" id="ARBA00023121"/>
    </source>
</evidence>
<dbReference type="EnsemblPlants" id="OGLUM03G09990.1">
    <property type="protein sequence ID" value="OGLUM03G09990.1"/>
    <property type="gene ID" value="OGLUM03G09990"/>
</dbReference>
<keyword evidence="4" id="KW-0732">Signal</keyword>